<gene>
    <name evidence="1" type="ORF">HMPREF0971_02039</name>
</gene>
<accession>D1QSS8</accession>
<dbReference type="Proteomes" id="UP000004079">
    <property type="component" value="Unassembled WGS sequence"/>
</dbReference>
<evidence type="ECO:0000313" key="2">
    <source>
        <dbReference type="Proteomes" id="UP000004079"/>
    </source>
</evidence>
<proteinExistence type="predicted"/>
<protein>
    <submittedName>
        <fullName evidence="1">Uncharacterized protein</fullName>
    </submittedName>
</protein>
<dbReference type="STRING" id="649760.HMPREF0971_02039"/>
<dbReference type="AlphaFoldDB" id="D1QSS8"/>
<comment type="caution">
    <text evidence="1">The sequence shown here is derived from an EMBL/GenBank/DDBJ whole genome shotgun (WGS) entry which is preliminary data.</text>
</comment>
<organism evidence="1 2">
    <name type="scientific">Segatella oris F0302</name>
    <dbReference type="NCBI Taxonomy" id="649760"/>
    <lineage>
        <taxon>Bacteria</taxon>
        <taxon>Pseudomonadati</taxon>
        <taxon>Bacteroidota</taxon>
        <taxon>Bacteroidia</taxon>
        <taxon>Bacteroidales</taxon>
        <taxon>Prevotellaceae</taxon>
        <taxon>Segatella</taxon>
    </lineage>
</organism>
<evidence type="ECO:0000313" key="1">
    <source>
        <dbReference type="EMBL" id="EFB31759.1"/>
    </source>
</evidence>
<reference evidence="1 2" key="1">
    <citation type="submission" date="2009-11" db="EMBL/GenBank/DDBJ databases">
        <authorList>
            <person name="Weinstock G."/>
            <person name="Sodergren E."/>
            <person name="Clifton S."/>
            <person name="Fulton L."/>
            <person name="Fulton B."/>
            <person name="Courtney L."/>
            <person name="Fronick C."/>
            <person name="Harrison M."/>
            <person name="Strong C."/>
            <person name="Farmer C."/>
            <person name="Delahaunty K."/>
            <person name="Markovic C."/>
            <person name="Hall O."/>
            <person name="Minx P."/>
            <person name="Tomlinson C."/>
            <person name="Mitreva M."/>
            <person name="Nelson J."/>
            <person name="Hou S."/>
            <person name="Wollam A."/>
            <person name="Pepin K.H."/>
            <person name="Johnson M."/>
            <person name="Bhonagiri V."/>
            <person name="Nash W.E."/>
            <person name="Warren W."/>
            <person name="Chinwalla A."/>
            <person name="Mardis E.R."/>
            <person name="Wilson R.K."/>
        </authorList>
    </citation>
    <scope>NUCLEOTIDE SEQUENCE [LARGE SCALE GENOMIC DNA]</scope>
    <source>
        <strain evidence="1 2">F0302</strain>
    </source>
</reference>
<name>D1QSS8_9BACT</name>
<sequence length="42" mass="5257">MYDDCRNCQFHRNCINGLYCMKLKEYVQYCQRKKCETKTERL</sequence>
<dbReference type="HOGENOM" id="CLU_3255887_0_0_10"/>
<dbReference type="EMBL" id="ACUZ02000034">
    <property type="protein sequence ID" value="EFB31759.1"/>
    <property type="molecule type" value="Genomic_DNA"/>
</dbReference>